<dbReference type="PANTHER" id="PTHR30163:SF9">
    <property type="entry name" value="MEMBRANE-BOUND LYTIC MUREIN TRANSGLYCOSYLASE B"/>
    <property type="match status" value="1"/>
</dbReference>
<proteinExistence type="predicted"/>
<organism evidence="3 4">
    <name type="scientific">Denitromonas iodatirespirans</name>
    <dbReference type="NCBI Taxonomy" id="2795389"/>
    <lineage>
        <taxon>Bacteria</taxon>
        <taxon>Pseudomonadati</taxon>
        <taxon>Pseudomonadota</taxon>
        <taxon>Betaproteobacteria</taxon>
        <taxon>Rhodocyclales</taxon>
        <taxon>Zoogloeaceae</taxon>
        <taxon>Denitromonas</taxon>
    </lineage>
</organism>
<dbReference type="Gene3D" id="1.10.530.10">
    <property type="match status" value="1"/>
</dbReference>
<dbReference type="EMBL" id="JAEKFT010000009">
    <property type="protein sequence ID" value="MBT0961494.1"/>
    <property type="molecule type" value="Genomic_DNA"/>
</dbReference>
<dbReference type="AlphaFoldDB" id="A0A944H7S5"/>
<gene>
    <name evidence="3" type="primary">mltB</name>
    <name evidence="3" type="ORF">I8J34_09950</name>
</gene>
<comment type="caution">
    <text evidence="3">The sequence shown here is derived from an EMBL/GenBank/DDBJ whole genome shotgun (WGS) entry which is preliminary data.</text>
</comment>
<dbReference type="GO" id="GO:0009253">
    <property type="term" value="P:peptidoglycan catabolic process"/>
    <property type="evidence" value="ECO:0007669"/>
    <property type="project" value="TreeGrafter"/>
</dbReference>
<dbReference type="FunFam" id="1.10.8.350:FF:000001">
    <property type="entry name" value="Lytic murein transglycosylase B"/>
    <property type="match status" value="1"/>
</dbReference>
<evidence type="ECO:0000256" key="1">
    <source>
        <dbReference type="PIRSR" id="PIRSR611757-1"/>
    </source>
</evidence>
<dbReference type="Gene3D" id="1.10.8.350">
    <property type="entry name" value="Bacterial muramidase"/>
    <property type="match status" value="1"/>
</dbReference>
<name>A0A944H7S5_DENI1</name>
<protein>
    <submittedName>
        <fullName evidence="3">Lytic murein transglycosylase B</fullName>
    </submittedName>
</protein>
<reference evidence="4" key="1">
    <citation type="journal article" date="2022" name="ISME J.">
        <title>Genetic and phylogenetic analysis of dissimilatory iodate-reducing bacteria identifies potential niches across the world's oceans.</title>
        <authorList>
            <person name="Reyes-Umana V."/>
            <person name="Henning Z."/>
            <person name="Lee K."/>
            <person name="Barnum T.P."/>
            <person name="Coates J.D."/>
        </authorList>
    </citation>
    <scope>NUCLEOTIDE SEQUENCE [LARGE SCALE GENOMIC DNA]</scope>
    <source>
        <strain evidence="4">IR12</strain>
    </source>
</reference>
<dbReference type="PANTHER" id="PTHR30163">
    <property type="entry name" value="MEMBRANE-BOUND LYTIC MUREIN TRANSGLYCOSYLASE B"/>
    <property type="match status" value="1"/>
</dbReference>
<dbReference type="NCBIfam" id="TIGR02282">
    <property type="entry name" value="MltB"/>
    <property type="match status" value="1"/>
</dbReference>
<dbReference type="InterPro" id="IPR031304">
    <property type="entry name" value="SLT_2"/>
</dbReference>
<dbReference type="InterPro" id="IPR043426">
    <property type="entry name" value="MltB-like"/>
</dbReference>
<dbReference type="SUPFAM" id="SSF53955">
    <property type="entry name" value="Lysozyme-like"/>
    <property type="match status" value="1"/>
</dbReference>
<evidence type="ECO:0000313" key="4">
    <source>
        <dbReference type="Proteomes" id="UP000694660"/>
    </source>
</evidence>
<dbReference type="InterPro" id="IPR011757">
    <property type="entry name" value="Lytic_transglycosylase_MltB"/>
</dbReference>
<dbReference type="InterPro" id="IPR023346">
    <property type="entry name" value="Lysozyme-like_dom_sf"/>
</dbReference>
<dbReference type="CDD" id="cd13399">
    <property type="entry name" value="Slt35-like"/>
    <property type="match status" value="1"/>
</dbReference>
<feature type="domain" description="Transglycosylase SLT" evidence="2">
    <location>
        <begin position="85"/>
        <end position="377"/>
    </location>
</feature>
<dbReference type="GO" id="GO:0008933">
    <property type="term" value="F:peptidoglycan lytic transglycosylase activity"/>
    <property type="evidence" value="ECO:0007669"/>
    <property type="project" value="TreeGrafter"/>
</dbReference>
<evidence type="ECO:0000259" key="2">
    <source>
        <dbReference type="Pfam" id="PF13406"/>
    </source>
</evidence>
<feature type="active site" evidence="1">
    <location>
        <position position="179"/>
    </location>
</feature>
<accession>A0A944H7S5</accession>
<evidence type="ECO:0000313" key="3">
    <source>
        <dbReference type="EMBL" id="MBT0961494.1"/>
    </source>
</evidence>
<sequence>MRLTFPTRGLRSCEEIVASAGRSGAAGAQQAECIRIHEHCEHRPTPRCQAQSICSQLLRTLLLAALACLPIASPAGNGYEAHPEAIRFADEMAQAHGLAAGDILATLGRIERNDRVIRLISPPSRPGVRSWARYRSRFIEPVRIEGGVAFWHTHADTLRRASDRYGVPESVIVAIIGVETIYGRHTGHFVAAEALATLAFDYPPRAELFRRELENLFLLARDSGRDPLSYEGSYAGALGFPQFLPSSIRNYAVDFDGDGRIDLENSPVDAIGSVAHYLAEHGWVAGAPVAVRAHIEDTTRAQALVDRGIEPSVPADALALYQVLPLGEVPDNALMTLVDLETPGAATEYWLGFRNFYVITRYNRSSFYAMAVFALSEALRTAQTETTVAGAQGR</sequence>
<keyword evidence="4" id="KW-1185">Reference proteome</keyword>
<dbReference type="Pfam" id="PF13406">
    <property type="entry name" value="SLT_2"/>
    <property type="match status" value="1"/>
</dbReference>
<dbReference type="Proteomes" id="UP000694660">
    <property type="component" value="Unassembled WGS sequence"/>
</dbReference>